<gene>
    <name evidence="2" type="ORF">AURANDRAFT_68786</name>
</gene>
<reference evidence="2 3" key="1">
    <citation type="journal article" date="2011" name="Proc. Natl. Acad. Sci. U.S.A.">
        <title>Niche of harmful alga Aureococcus anophagefferens revealed through ecogenomics.</title>
        <authorList>
            <person name="Gobler C.J."/>
            <person name="Berry D.L."/>
            <person name="Dyhrman S.T."/>
            <person name="Wilhelm S.W."/>
            <person name="Salamov A."/>
            <person name="Lobanov A.V."/>
            <person name="Zhang Y."/>
            <person name="Collier J.L."/>
            <person name="Wurch L.L."/>
            <person name="Kustka A.B."/>
            <person name="Dill B.D."/>
            <person name="Shah M."/>
            <person name="VerBerkmoes N.C."/>
            <person name="Kuo A."/>
            <person name="Terry A."/>
            <person name="Pangilinan J."/>
            <person name="Lindquist E.A."/>
            <person name="Lucas S."/>
            <person name="Paulsen I.T."/>
            <person name="Hattenrath-Lehmann T.K."/>
            <person name="Talmage S.C."/>
            <person name="Walker E.A."/>
            <person name="Koch F."/>
            <person name="Burson A.M."/>
            <person name="Marcoval M.A."/>
            <person name="Tang Y.Z."/>
            <person name="Lecleir G.R."/>
            <person name="Coyne K.J."/>
            <person name="Berg G.M."/>
            <person name="Bertrand E.M."/>
            <person name="Saito M.A."/>
            <person name="Gladyshev V.N."/>
            <person name="Grigoriev I.V."/>
        </authorList>
    </citation>
    <scope>NUCLEOTIDE SEQUENCE [LARGE SCALE GENOMIC DNA]</scope>
    <source>
        <strain evidence="3">CCMP 1984</strain>
    </source>
</reference>
<dbReference type="KEGG" id="aaf:AURANDRAFT_68786"/>
<dbReference type="InParanoid" id="F0YQS0"/>
<dbReference type="AlphaFoldDB" id="F0YQS0"/>
<sequence>MAGSDDAPSATEAARRAKLERLRGKRRSSKSKAGDQASSSSPPASAPTSPDDLGGFPSFDAAAPPAEASAPTMRGVAEAPPDFGSDAKALEDRWGTAAYLLRNPKLPDAAALARTALAARDRRGNRARDGAEYVNQLKVLAKRMNVRTGKLSQMLLPYGEETSTLEQAHASNAKLGLPADAAARLAALAADTRKLVRCKIADDNDIEQMLECCRELTGFFDALDAFAAAKRVPAFAVFRQFDAGLRLDGCGYVRRLRAFLTKIDGLLPPAVSYANCVVYVNNKKPERVAAAVLEAYARLRVKDGGCWTVVAGVAAVAGDDVEVLSVASGCKCVGGPASPALVRDGHAEVLA</sequence>
<protein>
    <submittedName>
        <fullName evidence="2">Uncharacterized protein</fullName>
    </submittedName>
</protein>
<dbReference type="GeneID" id="20227024"/>
<feature type="region of interest" description="Disordered" evidence="1">
    <location>
        <begin position="1"/>
        <end position="80"/>
    </location>
</feature>
<accession>F0YQS0</accession>
<dbReference type="RefSeq" id="XP_009042762.1">
    <property type="nucleotide sequence ID" value="XM_009044514.1"/>
</dbReference>
<evidence type="ECO:0000313" key="3">
    <source>
        <dbReference type="Proteomes" id="UP000002729"/>
    </source>
</evidence>
<keyword evidence="3" id="KW-1185">Reference proteome</keyword>
<dbReference type="OrthoDB" id="206160at2759"/>
<proteinExistence type="predicted"/>
<dbReference type="EMBL" id="GL833450">
    <property type="protein sequence ID" value="EGB02539.1"/>
    <property type="molecule type" value="Genomic_DNA"/>
</dbReference>
<evidence type="ECO:0000256" key="1">
    <source>
        <dbReference type="SAM" id="MobiDB-lite"/>
    </source>
</evidence>
<evidence type="ECO:0000313" key="2">
    <source>
        <dbReference type="EMBL" id="EGB02539.1"/>
    </source>
</evidence>
<feature type="compositionally biased region" description="Low complexity" evidence="1">
    <location>
        <begin position="61"/>
        <end position="71"/>
    </location>
</feature>
<feature type="compositionally biased region" description="Basic and acidic residues" evidence="1">
    <location>
        <begin position="13"/>
        <end position="22"/>
    </location>
</feature>
<feature type="compositionally biased region" description="Low complexity" evidence="1">
    <location>
        <begin position="37"/>
        <end position="50"/>
    </location>
</feature>
<name>F0YQS0_AURAN</name>
<organism evidence="3">
    <name type="scientific">Aureococcus anophagefferens</name>
    <name type="common">Harmful bloom alga</name>
    <dbReference type="NCBI Taxonomy" id="44056"/>
    <lineage>
        <taxon>Eukaryota</taxon>
        <taxon>Sar</taxon>
        <taxon>Stramenopiles</taxon>
        <taxon>Ochrophyta</taxon>
        <taxon>Pelagophyceae</taxon>
        <taxon>Pelagomonadales</taxon>
        <taxon>Pelagomonadaceae</taxon>
        <taxon>Aureococcus</taxon>
    </lineage>
</organism>
<feature type="non-terminal residue" evidence="2">
    <location>
        <position position="351"/>
    </location>
</feature>
<dbReference type="Proteomes" id="UP000002729">
    <property type="component" value="Unassembled WGS sequence"/>
</dbReference>